<gene>
    <name evidence="1" type="ORF">DDR33_24355</name>
</gene>
<evidence type="ECO:0000313" key="2">
    <source>
        <dbReference type="Proteomes" id="UP000245647"/>
    </source>
</evidence>
<protein>
    <submittedName>
        <fullName evidence="1">Uncharacterized protein</fullName>
    </submittedName>
</protein>
<dbReference type="EMBL" id="QEAS01000038">
    <property type="protein sequence ID" value="PWG78044.1"/>
    <property type="molecule type" value="Genomic_DNA"/>
</dbReference>
<sequence>MLTEMQDRLEVIDYLIKSKSTGTPKRFAERLDISERRLYELLNEMRELGAPISYNRYRSTYYYKEKGGFRLGFIKDR</sequence>
<comment type="caution">
    <text evidence="1">The sequence shown here is derived from an EMBL/GenBank/DDBJ whole genome shotgun (WGS) entry which is preliminary data.</text>
</comment>
<dbReference type="AlphaFoldDB" id="A0A2U2P9S2"/>
<dbReference type="Proteomes" id="UP000245647">
    <property type="component" value="Unassembled WGS sequence"/>
</dbReference>
<name>A0A2U2P9S2_9SPHI</name>
<evidence type="ECO:0000313" key="1">
    <source>
        <dbReference type="EMBL" id="PWG78044.1"/>
    </source>
</evidence>
<dbReference type="OrthoDB" id="770928at2"/>
<dbReference type="SUPFAM" id="SSF46785">
    <property type="entry name" value="Winged helix' DNA-binding domain"/>
    <property type="match status" value="1"/>
</dbReference>
<accession>A0A2U2P9S2</accession>
<reference evidence="1 2" key="1">
    <citation type="submission" date="2018-04" db="EMBL/GenBank/DDBJ databases">
        <title>Pedobacter chongqingensis sp. nov., isolated from a rottenly hemp rope.</title>
        <authorList>
            <person name="Cai Y."/>
        </authorList>
    </citation>
    <scope>NUCLEOTIDE SEQUENCE [LARGE SCALE GENOMIC DNA]</scope>
    <source>
        <strain evidence="1 2">FJ4-8</strain>
    </source>
</reference>
<dbReference type="RefSeq" id="WP_109418409.1">
    <property type="nucleotide sequence ID" value="NZ_QEAS01000038.1"/>
</dbReference>
<keyword evidence="2" id="KW-1185">Reference proteome</keyword>
<organism evidence="1 2">
    <name type="scientific">Pararcticibacter amylolyticus</name>
    <dbReference type="NCBI Taxonomy" id="2173175"/>
    <lineage>
        <taxon>Bacteria</taxon>
        <taxon>Pseudomonadati</taxon>
        <taxon>Bacteroidota</taxon>
        <taxon>Sphingobacteriia</taxon>
        <taxon>Sphingobacteriales</taxon>
        <taxon>Sphingobacteriaceae</taxon>
        <taxon>Pararcticibacter</taxon>
    </lineage>
</organism>
<proteinExistence type="predicted"/>
<dbReference type="InterPro" id="IPR036390">
    <property type="entry name" value="WH_DNA-bd_sf"/>
</dbReference>